<comment type="caution">
    <text evidence="2">The sequence shown here is derived from an EMBL/GenBank/DDBJ whole genome shotgun (WGS) entry which is preliminary data.</text>
</comment>
<organism evidence="2 3">
    <name type="scientific">Citricoccus parietis</name>
    <dbReference type="NCBI Taxonomy" id="592307"/>
    <lineage>
        <taxon>Bacteria</taxon>
        <taxon>Bacillati</taxon>
        <taxon>Actinomycetota</taxon>
        <taxon>Actinomycetes</taxon>
        <taxon>Micrococcales</taxon>
        <taxon>Micrococcaceae</taxon>
        <taxon>Citricoccus</taxon>
    </lineage>
</organism>
<feature type="region of interest" description="Disordered" evidence="1">
    <location>
        <begin position="1"/>
        <end position="62"/>
    </location>
</feature>
<reference evidence="2 3" key="1">
    <citation type="submission" date="2024-09" db="EMBL/GenBank/DDBJ databases">
        <authorList>
            <person name="Sun Q."/>
            <person name="Mori K."/>
        </authorList>
    </citation>
    <scope>NUCLEOTIDE SEQUENCE [LARGE SCALE GENOMIC DNA]</scope>
    <source>
        <strain evidence="2 3">CCM 7609</strain>
    </source>
</reference>
<name>A0ABV5FTM3_9MICC</name>
<evidence type="ECO:0000313" key="3">
    <source>
        <dbReference type="Proteomes" id="UP001589575"/>
    </source>
</evidence>
<protein>
    <submittedName>
        <fullName evidence="2">Uncharacterized protein</fullName>
    </submittedName>
</protein>
<proteinExistence type="predicted"/>
<sequence>MICSTTAGTAGASSSASSGGSDNHGGREASPASAVPRERCASGVSRTCGGGGPPARGCDGRLSSDDRFMAAIVSVRCRN</sequence>
<dbReference type="EMBL" id="JBHMFI010000001">
    <property type="protein sequence ID" value="MFB9070020.1"/>
    <property type="molecule type" value="Genomic_DNA"/>
</dbReference>
<keyword evidence="3" id="KW-1185">Reference proteome</keyword>
<feature type="compositionally biased region" description="Low complexity" evidence="1">
    <location>
        <begin position="1"/>
        <end position="21"/>
    </location>
</feature>
<gene>
    <name evidence="2" type="ORF">ACFFX0_01940</name>
</gene>
<accession>A0ABV5FTM3</accession>
<evidence type="ECO:0000313" key="2">
    <source>
        <dbReference type="EMBL" id="MFB9070020.1"/>
    </source>
</evidence>
<dbReference type="Proteomes" id="UP001589575">
    <property type="component" value="Unassembled WGS sequence"/>
</dbReference>
<evidence type="ECO:0000256" key="1">
    <source>
        <dbReference type="SAM" id="MobiDB-lite"/>
    </source>
</evidence>